<feature type="domain" description="Regulator of nucleoside diphosphate kinase N-terminal" evidence="2">
    <location>
        <begin position="11"/>
        <end position="50"/>
    </location>
</feature>
<dbReference type="HOGENOM" id="CLU_120358_0_1_5"/>
<sequence length="142" mass="15358">MTKFNTTAGKPPIVVSDEDYGRLTKLATAALDRFPDVAEELQIEMERAQVLSTATIPEGVVQMGSTVEYHSDVEQRRRITLVYPGEADIAEGRVSILTPIGAALIGLSAGQSIRWVSRDGREHVLTVLKVEQPVASATPTVV</sequence>
<dbReference type="GO" id="GO:0070063">
    <property type="term" value="F:RNA polymerase binding"/>
    <property type="evidence" value="ECO:0007669"/>
    <property type="project" value="InterPro"/>
</dbReference>
<dbReference type="GO" id="GO:0003746">
    <property type="term" value="F:translation elongation factor activity"/>
    <property type="evidence" value="ECO:0007669"/>
    <property type="project" value="UniProtKB-KW"/>
</dbReference>
<dbReference type="EMBL" id="CP002026">
    <property type="protein sequence ID" value="ADH90223.1"/>
    <property type="molecule type" value="Genomic_DNA"/>
</dbReference>
<dbReference type="Pfam" id="PF14760">
    <property type="entry name" value="Rnk_N"/>
    <property type="match status" value="1"/>
</dbReference>
<evidence type="ECO:0000313" key="3">
    <source>
        <dbReference type="EMBL" id="ADH90223.1"/>
    </source>
</evidence>
<evidence type="ECO:0000259" key="2">
    <source>
        <dbReference type="Pfam" id="PF14760"/>
    </source>
</evidence>
<feature type="domain" description="Transcription elongation factor GreA/GreB C-terminal" evidence="1">
    <location>
        <begin position="57"/>
        <end position="132"/>
    </location>
</feature>
<dbReference type="GO" id="GO:0032784">
    <property type="term" value="P:regulation of DNA-templated transcription elongation"/>
    <property type="evidence" value="ECO:0007669"/>
    <property type="project" value="InterPro"/>
</dbReference>
<keyword evidence="3" id="KW-0251">Elongation factor</keyword>
<dbReference type="Proteomes" id="UP000006633">
    <property type="component" value="Chromosome"/>
</dbReference>
<dbReference type="Gene3D" id="1.10.286.20">
    <property type="match status" value="1"/>
</dbReference>
<evidence type="ECO:0000313" key="4">
    <source>
        <dbReference type="Proteomes" id="UP000006633"/>
    </source>
</evidence>
<name>D7A6M5_ANCN5</name>
<gene>
    <name evidence="3" type="ordered locus">Snov_2945</name>
</gene>
<dbReference type="eggNOG" id="COG0782">
    <property type="taxonomic scope" value="Bacteria"/>
</dbReference>
<dbReference type="SUPFAM" id="SSF54534">
    <property type="entry name" value="FKBP-like"/>
    <property type="match status" value="1"/>
</dbReference>
<dbReference type="GO" id="GO:0006354">
    <property type="term" value="P:DNA-templated transcription elongation"/>
    <property type="evidence" value="ECO:0007669"/>
    <property type="project" value="TreeGrafter"/>
</dbReference>
<dbReference type="NCBIfam" id="NF004396">
    <property type="entry name" value="PRK05753.1"/>
    <property type="match status" value="1"/>
</dbReference>
<dbReference type="PANTHER" id="PTHR30437:SF5">
    <property type="entry name" value="REGULATOR OF NUCLEOSIDE DIPHOSPHATE KINASE"/>
    <property type="match status" value="1"/>
</dbReference>
<dbReference type="InterPro" id="IPR029462">
    <property type="entry name" value="Rnk_N"/>
</dbReference>
<reference evidence="3 4" key="1">
    <citation type="journal article" date="2012" name="Stand. Genomic Sci.">
        <title>Complete genome sequence of the facultatively chemolithoautotrophic and methylotrophic alpha Proteobacterium Starkeya novella type strain (ATCC 8093(T)).</title>
        <authorList>
            <person name="Kappler U."/>
            <person name="Davenport K."/>
            <person name="Beatson S."/>
            <person name="Lucas S."/>
            <person name="Lapidus A."/>
            <person name="Copeland A."/>
            <person name="Berry K.W."/>
            <person name="Glavina Del Rio T."/>
            <person name="Hammon N."/>
            <person name="Dalin E."/>
            <person name="Tice H."/>
            <person name="Pitluck S."/>
            <person name="Richardson P."/>
            <person name="Bruce D."/>
            <person name="Goodwin L.A."/>
            <person name="Han C."/>
            <person name="Tapia R."/>
            <person name="Detter J.C."/>
            <person name="Chang Y.J."/>
            <person name="Jeffries C.D."/>
            <person name="Land M."/>
            <person name="Hauser L."/>
            <person name="Kyrpides N.C."/>
            <person name="Goker M."/>
            <person name="Ivanova N."/>
            <person name="Klenk H.P."/>
            <person name="Woyke T."/>
        </authorList>
    </citation>
    <scope>NUCLEOTIDE SEQUENCE [LARGE SCALE GENOMIC DNA]</scope>
    <source>
        <strain evidence="4">ATCC 8093 / DSM 506 / JCM 20403 / CCM 1077 / IAM 12100 / NBRC 12443 / NCIMB 10456</strain>
    </source>
</reference>
<dbReference type="GO" id="GO:0003677">
    <property type="term" value="F:DNA binding"/>
    <property type="evidence" value="ECO:0007669"/>
    <property type="project" value="InterPro"/>
</dbReference>
<dbReference type="RefSeq" id="WP_013167726.1">
    <property type="nucleotide sequence ID" value="NC_014217.1"/>
</dbReference>
<dbReference type="KEGG" id="sno:Snov_2945"/>
<dbReference type="PANTHER" id="PTHR30437">
    <property type="entry name" value="TRANSCRIPTION ELONGATION FACTOR GREA"/>
    <property type="match status" value="1"/>
</dbReference>
<keyword evidence="3" id="KW-0648">Protein biosynthesis</keyword>
<protein>
    <submittedName>
        <fullName evidence="3">GreA/GreB family elongation factor</fullName>
    </submittedName>
</protein>
<dbReference type="AlphaFoldDB" id="D7A6M5"/>
<organism evidence="3 4">
    <name type="scientific">Ancylobacter novellus (strain ATCC 8093 / DSM 506 / JCM 20403 / CCM 1077 / IAM 12100 / NBRC 12443 / NCIMB 10456)</name>
    <name type="common">Starkeya novella</name>
    <dbReference type="NCBI Taxonomy" id="639283"/>
    <lineage>
        <taxon>Bacteria</taxon>
        <taxon>Pseudomonadati</taxon>
        <taxon>Pseudomonadota</taxon>
        <taxon>Alphaproteobacteria</taxon>
        <taxon>Hyphomicrobiales</taxon>
        <taxon>Xanthobacteraceae</taxon>
        <taxon>Ancylobacter</taxon>
    </lineage>
</organism>
<evidence type="ECO:0000259" key="1">
    <source>
        <dbReference type="Pfam" id="PF01272"/>
    </source>
</evidence>
<dbReference type="OrthoDB" id="192847at2"/>
<dbReference type="InterPro" id="IPR036953">
    <property type="entry name" value="GreA/GreB_C_sf"/>
</dbReference>
<dbReference type="InterPro" id="IPR023459">
    <property type="entry name" value="Tscrpt_elong_fac_GreA/B_fam"/>
</dbReference>
<keyword evidence="4" id="KW-1185">Reference proteome</keyword>
<dbReference type="STRING" id="639283.Snov_2945"/>
<dbReference type="Gene3D" id="3.10.50.30">
    <property type="entry name" value="Transcription elongation factor, GreA/GreB, C-terminal domain"/>
    <property type="match status" value="1"/>
</dbReference>
<accession>D7A6M5</accession>
<dbReference type="Pfam" id="PF01272">
    <property type="entry name" value="GreA_GreB"/>
    <property type="match status" value="1"/>
</dbReference>
<dbReference type="InterPro" id="IPR001437">
    <property type="entry name" value="Tscrpt_elong_fac_GreA/B_C"/>
</dbReference>
<proteinExistence type="predicted"/>